<evidence type="ECO:0000256" key="3">
    <source>
        <dbReference type="ARBA" id="ARBA00022801"/>
    </source>
</evidence>
<feature type="binding site" evidence="7">
    <location>
        <position position="126"/>
    </location>
    <ligand>
        <name>Zn(2+)</name>
        <dbReference type="ChEBI" id="CHEBI:29105"/>
        <note>catalytic</note>
    </ligand>
</feature>
<dbReference type="Proteomes" id="UP000035682">
    <property type="component" value="Unplaced"/>
</dbReference>
<dbReference type="EMBL" id="LN609529">
    <property type="protein sequence ID" value="CEF70052.2"/>
    <property type="molecule type" value="Genomic_DNA"/>
</dbReference>
<dbReference type="GO" id="GO:0006508">
    <property type="term" value="P:proteolysis"/>
    <property type="evidence" value="ECO:0007669"/>
    <property type="project" value="UniProtKB-KW"/>
</dbReference>
<feature type="active site" evidence="7">
    <location>
        <position position="127"/>
    </location>
</feature>
<evidence type="ECO:0000256" key="4">
    <source>
        <dbReference type="ARBA" id="ARBA00022833"/>
    </source>
</evidence>
<dbReference type="InterPro" id="IPR006026">
    <property type="entry name" value="Peptidase_Metallo"/>
</dbReference>
<evidence type="ECO:0000256" key="8">
    <source>
        <dbReference type="RuleBase" id="RU361183"/>
    </source>
</evidence>
<feature type="binding site" evidence="7">
    <location>
        <position position="136"/>
    </location>
    <ligand>
        <name>Zn(2+)</name>
        <dbReference type="ChEBI" id="CHEBI:29105"/>
        <note>catalytic</note>
    </ligand>
</feature>
<dbReference type="InterPro" id="IPR001506">
    <property type="entry name" value="Peptidase_M12A"/>
</dbReference>
<protein>
    <recommendedName>
        <fullName evidence="8">Metalloendopeptidase</fullName>
        <ecNumber evidence="8">3.4.24.-</ecNumber>
    </recommendedName>
</protein>
<reference evidence="10 11" key="1">
    <citation type="submission" date="2014-09" db="EMBL/GenBank/DDBJ databases">
        <authorList>
            <person name="Martin A.A."/>
        </authorList>
    </citation>
    <scope>NUCLEOTIDE SEQUENCE</scope>
    <source>
        <strain evidence="11">ED321</strain>
        <strain evidence="10">ED321 Heterogonic</strain>
    </source>
</reference>
<gene>
    <name evidence="10 12 13" type="ORF">SRAE_2000469300</name>
</gene>
<proteinExistence type="predicted"/>
<dbReference type="Gene3D" id="3.40.390.10">
    <property type="entry name" value="Collagenase (Catalytic Domain)"/>
    <property type="match status" value="1"/>
</dbReference>
<evidence type="ECO:0000256" key="2">
    <source>
        <dbReference type="ARBA" id="ARBA00022723"/>
    </source>
</evidence>
<keyword evidence="6" id="KW-1015">Disulfide bond</keyword>
<dbReference type="OrthoDB" id="291007at2759"/>
<evidence type="ECO:0000256" key="5">
    <source>
        <dbReference type="ARBA" id="ARBA00023049"/>
    </source>
</evidence>
<name>A0A090LJQ7_STRRB</name>
<dbReference type="CTD" id="36382423"/>
<dbReference type="CDD" id="cd04280">
    <property type="entry name" value="ZnMc_astacin_like"/>
    <property type="match status" value="1"/>
</dbReference>
<dbReference type="PANTHER" id="PTHR10127:SF780">
    <property type="entry name" value="METALLOENDOPEPTIDASE"/>
    <property type="match status" value="1"/>
</dbReference>
<organism evidence="10">
    <name type="scientific">Strongyloides ratti</name>
    <name type="common">Parasitic roundworm</name>
    <dbReference type="NCBI Taxonomy" id="34506"/>
    <lineage>
        <taxon>Eukaryota</taxon>
        <taxon>Metazoa</taxon>
        <taxon>Ecdysozoa</taxon>
        <taxon>Nematoda</taxon>
        <taxon>Chromadorea</taxon>
        <taxon>Rhabditida</taxon>
        <taxon>Tylenchina</taxon>
        <taxon>Panagrolaimomorpha</taxon>
        <taxon>Strongyloidoidea</taxon>
        <taxon>Strongyloididae</taxon>
        <taxon>Strongyloides</taxon>
    </lineage>
</organism>
<dbReference type="GO" id="GO:0008270">
    <property type="term" value="F:zinc ion binding"/>
    <property type="evidence" value="ECO:0007669"/>
    <property type="project" value="UniProtKB-UniRule"/>
</dbReference>
<evidence type="ECO:0000313" key="10">
    <source>
        <dbReference type="EMBL" id="CEF70052.2"/>
    </source>
</evidence>
<dbReference type="EC" id="3.4.24.-" evidence="8"/>
<comment type="cofactor">
    <cofactor evidence="7 8">
        <name>Zn(2+)</name>
        <dbReference type="ChEBI" id="CHEBI:29105"/>
    </cofactor>
    <text evidence="7 8">Binds 1 zinc ion per subunit.</text>
</comment>
<keyword evidence="1 7" id="KW-0645">Protease</keyword>
<dbReference type="Pfam" id="PF01400">
    <property type="entry name" value="Astacin"/>
    <property type="match status" value="1"/>
</dbReference>
<keyword evidence="11" id="KW-1185">Reference proteome</keyword>
<comment type="caution">
    <text evidence="7">Lacks conserved residue(s) required for the propagation of feature annotation.</text>
</comment>
<sequence length="381" mass="44712">MHRKTIKRMDQINKKKLNKNFKNTSLITYHLERNKRGIFKKMPYEWTFPILYKVEYPVDSKIIDNAINFIQNETCIKFKKVENLNGTGIYYIRGNGCFSVVGKNSETQSQNITIAKYCERIGIVEHETSHALGLLHEHNREDRGKYIDINYNNIVNDFLLDFQKFNNTISENFNLKYDYGSVLHYQSFAGSKNKNKSIDSKDYIYSKTIGQRTQLSFNDIKLLNFYYCNSICKNNLKCLHNGYPDSNNCNICKCPRFFDGKNCYKLKKSDFSCKKQEMEAKYYIKTLKVYGKKNCYFKIYTENGFKIKINIKKILLNHLDICEPDKSIEINYLIDKSVSGAMFCGLTKNIIIKSEGIDVVIHYIGSKSEDLMELEYQKIRI</sequence>
<evidence type="ECO:0000313" key="13">
    <source>
        <dbReference type="WormBase" id="SRAE_2000469300"/>
    </source>
</evidence>
<dbReference type="GeneID" id="36382423"/>
<dbReference type="WBParaSite" id="SRAE_2000469300.1">
    <property type="protein sequence ID" value="SRAE_2000469300.1"/>
    <property type="gene ID" value="WBGene00264930"/>
</dbReference>
<feature type="binding site" evidence="7">
    <location>
        <position position="130"/>
    </location>
    <ligand>
        <name>Zn(2+)</name>
        <dbReference type="ChEBI" id="CHEBI:29105"/>
        <note>catalytic</note>
    </ligand>
</feature>
<dbReference type="RefSeq" id="XP_024509251.1">
    <property type="nucleotide sequence ID" value="XM_024643598.1"/>
</dbReference>
<evidence type="ECO:0000313" key="11">
    <source>
        <dbReference type="Proteomes" id="UP000035682"/>
    </source>
</evidence>
<dbReference type="PANTHER" id="PTHR10127">
    <property type="entry name" value="DISCOIDIN, CUB, EGF, LAMININ , AND ZINC METALLOPROTEASE DOMAIN CONTAINING"/>
    <property type="match status" value="1"/>
</dbReference>
<evidence type="ECO:0000256" key="7">
    <source>
        <dbReference type="PROSITE-ProRule" id="PRU01211"/>
    </source>
</evidence>
<keyword evidence="5 7" id="KW-0482">Metalloprotease</keyword>
<keyword evidence="2 7" id="KW-0479">Metal-binding</keyword>
<dbReference type="PROSITE" id="PS00022">
    <property type="entry name" value="EGF_1"/>
    <property type="match status" value="1"/>
</dbReference>
<keyword evidence="3 7" id="KW-0378">Hydrolase</keyword>
<dbReference type="InterPro" id="IPR000742">
    <property type="entry name" value="EGF"/>
</dbReference>
<evidence type="ECO:0000256" key="6">
    <source>
        <dbReference type="ARBA" id="ARBA00023157"/>
    </source>
</evidence>
<dbReference type="SMART" id="SM00235">
    <property type="entry name" value="ZnMc"/>
    <property type="match status" value="1"/>
</dbReference>
<dbReference type="PRINTS" id="PR00480">
    <property type="entry name" value="ASTACIN"/>
</dbReference>
<dbReference type="SUPFAM" id="SSF55486">
    <property type="entry name" value="Metalloproteases ('zincins'), catalytic domain"/>
    <property type="match status" value="1"/>
</dbReference>
<dbReference type="GO" id="GO:0004222">
    <property type="term" value="F:metalloendopeptidase activity"/>
    <property type="evidence" value="ECO:0007669"/>
    <property type="project" value="UniProtKB-UniRule"/>
</dbReference>
<feature type="domain" description="Peptidase M12A" evidence="9">
    <location>
        <begin position="25"/>
        <end position="229"/>
    </location>
</feature>
<evidence type="ECO:0000313" key="12">
    <source>
        <dbReference type="WBParaSite" id="SRAE_2000469300.1"/>
    </source>
</evidence>
<dbReference type="InterPro" id="IPR034035">
    <property type="entry name" value="Astacin-like_dom"/>
</dbReference>
<dbReference type="WormBase" id="SRAE_2000469300">
    <property type="protein sequence ID" value="SRP07202"/>
    <property type="gene ID" value="WBGene00264930"/>
</dbReference>
<evidence type="ECO:0000256" key="1">
    <source>
        <dbReference type="ARBA" id="ARBA00022670"/>
    </source>
</evidence>
<dbReference type="PROSITE" id="PS51864">
    <property type="entry name" value="ASTACIN"/>
    <property type="match status" value="1"/>
</dbReference>
<keyword evidence="4 7" id="KW-0862">Zinc</keyword>
<dbReference type="InterPro" id="IPR024079">
    <property type="entry name" value="MetalloPept_cat_dom_sf"/>
</dbReference>
<reference evidence="12" key="2">
    <citation type="submission" date="2020-12" db="UniProtKB">
        <authorList>
            <consortium name="WormBaseParasite"/>
        </authorList>
    </citation>
    <scope>IDENTIFICATION</scope>
</reference>
<accession>A0A090LJQ7</accession>
<dbReference type="AlphaFoldDB" id="A0A090LJQ7"/>
<evidence type="ECO:0000259" key="9">
    <source>
        <dbReference type="PROSITE" id="PS51864"/>
    </source>
</evidence>